<evidence type="ECO:0000256" key="2">
    <source>
        <dbReference type="ARBA" id="ARBA00022581"/>
    </source>
</evidence>
<keyword evidence="3" id="KW-0732">Signal</keyword>
<dbReference type="InterPro" id="IPR050373">
    <property type="entry name" value="Fibrinogen_C-term_domain"/>
</dbReference>
<dbReference type="Gene3D" id="3.90.215.10">
    <property type="entry name" value="Gamma Fibrinogen, chain A, domain 1"/>
    <property type="match status" value="1"/>
</dbReference>
<evidence type="ECO:0000256" key="1">
    <source>
        <dbReference type="ARBA" id="ARBA00004328"/>
    </source>
</evidence>
<dbReference type="SUPFAM" id="SSF51225">
    <property type="entry name" value="Fibre shaft of virus attachment proteins"/>
    <property type="match status" value="1"/>
</dbReference>
<dbReference type="SUPFAM" id="SSF56496">
    <property type="entry name" value="Fibrinogen C-terminal domain-like"/>
    <property type="match status" value="1"/>
</dbReference>
<organism evidence="5">
    <name type="scientific">Pacifastacus leniusculus</name>
    <name type="common">Signal crayfish</name>
    <dbReference type="NCBI Taxonomy" id="6720"/>
    <lineage>
        <taxon>Eukaryota</taxon>
        <taxon>Metazoa</taxon>
        <taxon>Ecdysozoa</taxon>
        <taxon>Arthropoda</taxon>
        <taxon>Crustacea</taxon>
        <taxon>Multicrustacea</taxon>
        <taxon>Malacostraca</taxon>
        <taxon>Eumalacostraca</taxon>
        <taxon>Eucarida</taxon>
        <taxon>Decapoda</taxon>
        <taxon>Pleocyemata</taxon>
        <taxon>Astacidea</taxon>
        <taxon>Astacoidea</taxon>
        <taxon>Astacidae</taxon>
        <taxon>Pacifastacus</taxon>
    </lineage>
</organism>
<dbReference type="InterPro" id="IPR036056">
    <property type="entry name" value="Fibrinogen-like_C"/>
</dbReference>
<dbReference type="InterPro" id="IPR009013">
    <property type="entry name" value="Attachment_protein_shaft_sf"/>
</dbReference>
<evidence type="ECO:0000256" key="3">
    <source>
        <dbReference type="SAM" id="SignalP"/>
    </source>
</evidence>
<dbReference type="PANTHER" id="PTHR19143">
    <property type="entry name" value="FIBRINOGEN/TENASCIN/ANGIOPOEITIN"/>
    <property type="match status" value="1"/>
</dbReference>
<dbReference type="InterPro" id="IPR014716">
    <property type="entry name" value="Fibrinogen_a/b/g_C_1"/>
</dbReference>
<sequence length="446" mass="50170">MALMRLFVAATLLLASPSPSSGTQAHSECEEHPVTKDVVQQLLAYTGATLTLVQDITSSFTQQARHPPLADGSVRRDLLAELLLALFNKLEAEQTRHTREIERLSHLVRPAGGSRQLVHEYLQSAQLLQVQSPQSLQDQSAQPLQVQSAQPLQVQSPQPLQVQSAEPLQVQSAEPLQVQSAEPLQVQSAEPLQVQSAEPLQVQSAEPLQVQSAEQREVNCNSAADRPVDCHDLPQAGHNQSGVYQVYPYRCGRPEEGVRVWCDLEGEDSGWTVILARRKLAEQVNFNRGWRDYREGFGDPETEFWIGNRVLHELTSRRPQVLRVELGDWDGESRWAEYQTFLVEHEDSLYRLHLSQYTGDAGDALKAHDNMFFTTSDRDNDSHGTVNCASNYHGGFWYHACHTASPTSLYLEKETSTRGLNWNTWHTDRTTLKTVTFIVRPKTCSM</sequence>
<dbReference type="EMBL" id="GU937075">
    <property type="protein sequence ID" value="ADM89628.1"/>
    <property type="molecule type" value="mRNA"/>
</dbReference>
<dbReference type="GO" id="GO:0019062">
    <property type="term" value="P:virion attachment to host cell"/>
    <property type="evidence" value="ECO:0007669"/>
    <property type="project" value="InterPro"/>
</dbReference>
<dbReference type="InterPro" id="IPR002181">
    <property type="entry name" value="Fibrinogen_a/b/g_C_dom"/>
</dbReference>
<comment type="subcellular location">
    <subcellularLocation>
        <location evidence="1">Virion</location>
    </subcellularLocation>
</comment>
<feature type="chain" id="PRO_5003159034" evidence="3">
    <location>
        <begin position="23"/>
        <end position="446"/>
    </location>
</feature>
<feature type="signal peptide" evidence="3">
    <location>
        <begin position="1"/>
        <end position="22"/>
    </location>
</feature>
<dbReference type="CDD" id="cd00087">
    <property type="entry name" value="FReD"/>
    <property type="match status" value="1"/>
</dbReference>
<feature type="domain" description="Fibrinogen C-terminal" evidence="4">
    <location>
        <begin position="221"/>
        <end position="443"/>
    </location>
</feature>
<name>E2EKJ0_PACLE</name>
<dbReference type="GO" id="GO:0005615">
    <property type="term" value="C:extracellular space"/>
    <property type="evidence" value="ECO:0007669"/>
    <property type="project" value="TreeGrafter"/>
</dbReference>
<dbReference type="AlphaFoldDB" id="E2EKJ0"/>
<dbReference type="PANTHER" id="PTHR19143:SF327">
    <property type="entry name" value="FI21813P1-RELATED"/>
    <property type="match status" value="1"/>
</dbReference>
<protein>
    <submittedName>
        <fullName evidence="5">Ficolin-like protein 1</fullName>
    </submittedName>
</protein>
<keyword evidence="2" id="KW-0945">Host-virus interaction</keyword>
<evidence type="ECO:0000259" key="4">
    <source>
        <dbReference type="PROSITE" id="PS51406"/>
    </source>
</evidence>
<dbReference type="SMART" id="SM00186">
    <property type="entry name" value="FBG"/>
    <property type="match status" value="1"/>
</dbReference>
<dbReference type="Pfam" id="PF00147">
    <property type="entry name" value="Fibrinogen_C"/>
    <property type="match status" value="1"/>
</dbReference>
<reference evidence="5" key="1">
    <citation type="submission" date="2010-02" db="EMBL/GenBank/DDBJ databases">
        <title>Two novel ficolin-like proteins (FLPs) act as pattern recognition molecules for invading pathogen in the freshwater crayfish Pacifastacus leniusculus.</title>
        <authorList>
            <person name="Wu C."/>
            <person name="Soderhall I."/>
            <person name="Soderhall K."/>
        </authorList>
    </citation>
    <scope>NUCLEOTIDE SEQUENCE</scope>
</reference>
<proteinExistence type="evidence at transcript level"/>
<accession>E2EKJ0</accession>
<dbReference type="PROSITE" id="PS51406">
    <property type="entry name" value="FIBRINOGEN_C_2"/>
    <property type="match status" value="1"/>
</dbReference>
<evidence type="ECO:0000313" key="5">
    <source>
        <dbReference type="EMBL" id="ADM89628.1"/>
    </source>
</evidence>